<organism evidence="2 3">
    <name type="scientific">Amycolatopsis alba DSM 44262</name>
    <dbReference type="NCBI Taxonomy" id="1125972"/>
    <lineage>
        <taxon>Bacteria</taxon>
        <taxon>Bacillati</taxon>
        <taxon>Actinomycetota</taxon>
        <taxon>Actinomycetes</taxon>
        <taxon>Pseudonocardiales</taxon>
        <taxon>Pseudonocardiaceae</taxon>
        <taxon>Amycolatopsis</taxon>
    </lineage>
</organism>
<evidence type="ECO:0008006" key="4">
    <source>
        <dbReference type="Google" id="ProtNLM"/>
    </source>
</evidence>
<feature type="region of interest" description="Disordered" evidence="1">
    <location>
        <begin position="1"/>
        <end position="29"/>
    </location>
</feature>
<gene>
    <name evidence="2" type="ORF">CFP75_38300</name>
</gene>
<feature type="region of interest" description="Disordered" evidence="1">
    <location>
        <begin position="72"/>
        <end position="94"/>
    </location>
</feature>
<accession>A0A229RAF3</accession>
<evidence type="ECO:0000256" key="1">
    <source>
        <dbReference type="SAM" id="MobiDB-lite"/>
    </source>
</evidence>
<protein>
    <recommendedName>
        <fullName evidence="4">DUF4913 domain-containing protein</fullName>
    </recommendedName>
</protein>
<keyword evidence="3" id="KW-1185">Reference proteome</keyword>
<evidence type="ECO:0000313" key="3">
    <source>
        <dbReference type="Proteomes" id="UP000215563"/>
    </source>
</evidence>
<evidence type="ECO:0000313" key="2">
    <source>
        <dbReference type="EMBL" id="OXM43431.1"/>
    </source>
</evidence>
<sequence length="229" mass="25014">MSDDDIPQPAPRHPYDSNGDEANRRDLAEEDTLEQQITALQAAVGYLKRQVAQQHDLAKDLAIQLQKLVAEDEVDPDQRKNRPAPWVPFDPPGTVHPAGARDPLVGIALFVDFYNSTYVGLPGSRAIAIPDCWLSHPGLVAEIATLAYFWRAANTGPRANVKEAQYWHHTFRPGFAARLAGEWTHAHCRANSHKDAGAPARPDRYTTPGNSNVDNAAVDGQGPQAESAS</sequence>
<reference evidence="2 3" key="1">
    <citation type="submission" date="2017-07" db="EMBL/GenBank/DDBJ databases">
        <title>Amycolatopsis alba DSM 44262 Genome sequencing and assembly.</title>
        <authorList>
            <person name="Kaur N."/>
            <person name="Mayilraj S."/>
        </authorList>
    </citation>
    <scope>NUCLEOTIDE SEQUENCE [LARGE SCALE GENOMIC DNA]</scope>
    <source>
        <strain evidence="2 3">DSM 44262</strain>
    </source>
</reference>
<feature type="region of interest" description="Disordered" evidence="1">
    <location>
        <begin position="191"/>
        <end position="229"/>
    </location>
</feature>
<dbReference type="OrthoDB" id="3535759at2"/>
<feature type="compositionally biased region" description="Basic and acidic residues" evidence="1">
    <location>
        <begin position="192"/>
        <end position="204"/>
    </location>
</feature>
<dbReference type="Proteomes" id="UP000215563">
    <property type="component" value="Unassembled WGS sequence"/>
</dbReference>
<proteinExistence type="predicted"/>
<dbReference type="EMBL" id="NMQU01000148">
    <property type="protein sequence ID" value="OXM43431.1"/>
    <property type="molecule type" value="Genomic_DNA"/>
</dbReference>
<name>A0A229RAF3_AMYAL</name>
<dbReference type="RefSeq" id="WP_020636264.1">
    <property type="nucleotide sequence ID" value="NZ_KB913032.1"/>
</dbReference>
<dbReference type="AlphaFoldDB" id="A0A229RAF3"/>
<comment type="caution">
    <text evidence="2">The sequence shown here is derived from an EMBL/GenBank/DDBJ whole genome shotgun (WGS) entry which is preliminary data.</text>
</comment>